<dbReference type="EMBL" id="PEGA01000046">
    <property type="protein sequence ID" value="RLU04486.1"/>
    <property type="molecule type" value="Genomic_DNA"/>
</dbReference>
<evidence type="ECO:0000313" key="1">
    <source>
        <dbReference type="EMBL" id="RLU04486.1"/>
    </source>
</evidence>
<gene>
    <name evidence="1" type="ORF">CS076_26765</name>
</gene>
<dbReference type="AlphaFoldDB" id="A0A3L8C879"/>
<protein>
    <submittedName>
        <fullName evidence="1">Uncharacterized protein</fullName>
    </submittedName>
</protein>
<evidence type="ECO:0000313" key="2">
    <source>
        <dbReference type="Proteomes" id="UP000282672"/>
    </source>
</evidence>
<sequence length="78" mass="8331">MTVVGRSFLFGMEILWELSLLAMAVCQGALMLADRASSRAGSLPQFDRGWAQFFVWHGDPVGAELARDGGVSGDVDVG</sequence>
<name>A0A3L8C879_9PSED</name>
<accession>A0A3L8C879</accession>
<reference evidence="1 2" key="1">
    <citation type="journal article" date="2018" name="Front. Microbiol.">
        <title>Discovery of Phloeophagus Beetles as a Source of Pseudomonas Strains That Produce Potentially New Bioactive Substances and Description of Pseudomonas bohemica sp. nov.</title>
        <authorList>
            <person name="Saati-Santamaria Z."/>
            <person name="Lopez-Mondejar R."/>
            <person name="Jimenez-Gomez A."/>
            <person name="Diez-Mendez A."/>
            <person name="Vetrovsky T."/>
            <person name="Igual J.M."/>
            <person name="Velazquez E."/>
            <person name="Kolarik M."/>
            <person name="Rivas R."/>
            <person name="Garcia-Fraile P."/>
        </authorList>
    </citation>
    <scope>NUCLEOTIDE SEQUENCE [LARGE SCALE GENOMIC DNA]</scope>
    <source>
        <strain evidence="1 2">A2-NA12</strain>
    </source>
</reference>
<proteinExistence type="predicted"/>
<organism evidence="1 2">
    <name type="scientific">Pseudomonas prosekii</name>
    <dbReference type="NCBI Taxonomy" id="1148509"/>
    <lineage>
        <taxon>Bacteria</taxon>
        <taxon>Pseudomonadati</taxon>
        <taxon>Pseudomonadota</taxon>
        <taxon>Gammaproteobacteria</taxon>
        <taxon>Pseudomonadales</taxon>
        <taxon>Pseudomonadaceae</taxon>
        <taxon>Pseudomonas</taxon>
    </lineage>
</organism>
<dbReference type="Proteomes" id="UP000282672">
    <property type="component" value="Unassembled WGS sequence"/>
</dbReference>
<comment type="caution">
    <text evidence="1">The sequence shown here is derived from an EMBL/GenBank/DDBJ whole genome shotgun (WGS) entry which is preliminary data.</text>
</comment>